<protein>
    <recommendedName>
        <fullName evidence="4">DUF2815 domain-containing protein</fullName>
    </recommendedName>
</protein>
<dbReference type="AlphaFoldDB" id="A0A6P2WMM6"/>
<feature type="region of interest" description="Disordered" evidence="1">
    <location>
        <begin position="158"/>
        <end position="187"/>
    </location>
</feature>
<gene>
    <name evidence="2" type="ORF">BLA39750_02197</name>
</gene>
<evidence type="ECO:0000313" key="2">
    <source>
        <dbReference type="EMBL" id="VWC95564.1"/>
    </source>
</evidence>
<proteinExistence type="predicted"/>
<dbReference type="Proteomes" id="UP000494110">
    <property type="component" value="Unassembled WGS sequence"/>
</dbReference>
<evidence type="ECO:0008006" key="4">
    <source>
        <dbReference type="Google" id="ProtNLM"/>
    </source>
</evidence>
<dbReference type="InterPro" id="IPR012340">
    <property type="entry name" value="NA-bd_OB-fold"/>
</dbReference>
<dbReference type="Pfam" id="PF10991">
    <property type="entry name" value="Enc34_ssDNA-bd"/>
    <property type="match status" value="1"/>
</dbReference>
<sequence>MTSNVITPEFRAGFISVFKATSTKNDDGTMSAPKFSVRAAFPPNTDLSALKKEAEAAAQAKWGNNIPKSLRSPFRLNEELDKPVQGIGDDWTIMTFSANEDRRPGIVDATLQDIIDSTQAYSGAWFRCQVRAYAYEAKGNKGVAFGLQNVQKLRDDDPIGGGNMPASKAFEPAGEPSSGKTAGSIFG</sequence>
<evidence type="ECO:0000313" key="3">
    <source>
        <dbReference type="Proteomes" id="UP000494110"/>
    </source>
</evidence>
<dbReference type="SUPFAM" id="SSF50249">
    <property type="entry name" value="Nucleic acid-binding proteins"/>
    <property type="match status" value="1"/>
</dbReference>
<organism evidence="2 3">
    <name type="scientific">Burkholderia lata (strain ATCC 17760 / DSM 23089 / LMG 22485 / NCIMB 9086 / R18194 / 383)</name>
    <dbReference type="NCBI Taxonomy" id="482957"/>
    <lineage>
        <taxon>Bacteria</taxon>
        <taxon>Pseudomonadati</taxon>
        <taxon>Pseudomonadota</taxon>
        <taxon>Betaproteobacteria</taxon>
        <taxon>Burkholderiales</taxon>
        <taxon>Burkholderiaceae</taxon>
        <taxon>Burkholderia</taxon>
        <taxon>Burkholderia cepacia complex</taxon>
    </lineage>
</organism>
<dbReference type="Gene3D" id="2.40.50.140">
    <property type="entry name" value="Nucleic acid-binding proteins"/>
    <property type="match status" value="1"/>
</dbReference>
<reference evidence="2 3" key="1">
    <citation type="submission" date="2019-09" db="EMBL/GenBank/DDBJ databases">
        <authorList>
            <person name="Depoorter E."/>
        </authorList>
    </citation>
    <scope>NUCLEOTIDE SEQUENCE [LARGE SCALE GENOMIC DNA]</scope>
    <source>
        <strain evidence="2">R-39750</strain>
    </source>
</reference>
<accession>A0A6P2WMM6</accession>
<dbReference type="EMBL" id="CABVQN010000008">
    <property type="protein sequence ID" value="VWC95564.1"/>
    <property type="molecule type" value="Genomic_DNA"/>
</dbReference>
<name>A0A6P2WMM6_BURL3</name>
<dbReference type="RefSeq" id="WP_175012175.1">
    <property type="nucleotide sequence ID" value="NZ_CABVQN010000008.1"/>
</dbReference>
<evidence type="ECO:0000256" key="1">
    <source>
        <dbReference type="SAM" id="MobiDB-lite"/>
    </source>
</evidence>
<dbReference type="InterPro" id="IPR022595">
    <property type="entry name" value="Enc34_ssDNA-bd"/>
</dbReference>